<gene>
    <name evidence="2" type="ORF">GCM10009765_46260</name>
</gene>
<feature type="domain" description="SCP2" evidence="1">
    <location>
        <begin position="48"/>
        <end position="147"/>
    </location>
</feature>
<dbReference type="InterPro" id="IPR003033">
    <property type="entry name" value="SCP2_sterol-bd_dom"/>
</dbReference>
<reference evidence="3" key="1">
    <citation type="journal article" date="2019" name="Int. J. Syst. Evol. Microbiol.">
        <title>The Global Catalogue of Microorganisms (GCM) 10K type strain sequencing project: providing services to taxonomists for standard genome sequencing and annotation.</title>
        <authorList>
            <consortium name="The Broad Institute Genomics Platform"/>
            <consortium name="The Broad Institute Genome Sequencing Center for Infectious Disease"/>
            <person name="Wu L."/>
            <person name="Ma J."/>
        </authorList>
    </citation>
    <scope>NUCLEOTIDE SEQUENCE [LARGE SCALE GENOMIC DNA]</scope>
    <source>
        <strain evidence="3">JCM 14718</strain>
    </source>
</reference>
<protein>
    <recommendedName>
        <fullName evidence="1">SCP2 domain-containing protein</fullName>
    </recommendedName>
</protein>
<evidence type="ECO:0000313" key="3">
    <source>
        <dbReference type="Proteomes" id="UP001500618"/>
    </source>
</evidence>
<dbReference type="Proteomes" id="UP001500618">
    <property type="component" value="Unassembled WGS sequence"/>
</dbReference>
<evidence type="ECO:0000259" key="1">
    <source>
        <dbReference type="Pfam" id="PF02036"/>
    </source>
</evidence>
<proteinExistence type="predicted"/>
<keyword evidence="3" id="KW-1185">Reference proteome</keyword>
<name>A0ABP4TPI2_9ACTN</name>
<dbReference type="SUPFAM" id="SSF55718">
    <property type="entry name" value="SCP-like"/>
    <property type="match status" value="1"/>
</dbReference>
<dbReference type="Gene3D" id="3.30.1050.10">
    <property type="entry name" value="SCP2 sterol-binding domain"/>
    <property type="match status" value="1"/>
</dbReference>
<comment type="caution">
    <text evidence="2">The sequence shown here is derived from an EMBL/GenBank/DDBJ whole genome shotgun (WGS) entry which is preliminary data.</text>
</comment>
<accession>A0ABP4TPI2</accession>
<dbReference type="Pfam" id="PF02036">
    <property type="entry name" value="SCP2"/>
    <property type="match status" value="1"/>
</dbReference>
<organism evidence="2 3">
    <name type="scientific">Fodinicola feengrottensis</name>
    <dbReference type="NCBI Taxonomy" id="435914"/>
    <lineage>
        <taxon>Bacteria</taxon>
        <taxon>Bacillati</taxon>
        <taxon>Actinomycetota</taxon>
        <taxon>Actinomycetes</taxon>
        <taxon>Mycobacteriales</taxon>
        <taxon>Fodinicola</taxon>
    </lineage>
</organism>
<sequence>MTTFDPSQLDFANMDAAELARLVKTTPKDELEQLMTGEHRNLVLDEIFAQMARRVRKDKITSMDAIIRWRISGRPDGEYDRYELHIANGGCTVGPGSEGQPRLTITTDGVNFLRLVSGNASGPTLFMTKKLQLAGDLALGAGLTNYFDIPKA</sequence>
<dbReference type="RefSeq" id="WP_163571581.1">
    <property type="nucleotide sequence ID" value="NZ_BAAANY010000019.1"/>
</dbReference>
<dbReference type="InterPro" id="IPR036527">
    <property type="entry name" value="SCP2_sterol-bd_dom_sf"/>
</dbReference>
<evidence type="ECO:0000313" key="2">
    <source>
        <dbReference type="EMBL" id="GAA1691606.1"/>
    </source>
</evidence>
<dbReference type="EMBL" id="BAAANY010000019">
    <property type="protein sequence ID" value="GAA1691606.1"/>
    <property type="molecule type" value="Genomic_DNA"/>
</dbReference>